<dbReference type="GO" id="GO:0005777">
    <property type="term" value="C:peroxisome"/>
    <property type="evidence" value="ECO:0007669"/>
    <property type="project" value="InterPro"/>
</dbReference>
<dbReference type="SUPFAM" id="SSF56645">
    <property type="entry name" value="Acyl-CoA dehydrogenase NM domain-like"/>
    <property type="match status" value="1"/>
</dbReference>
<dbReference type="SUPFAM" id="SSF47203">
    <property type="entry name" value="Acyl-CoA dehydrogenase C-terminal domain-like"/>
    <property type="match status" value="1"/>
</dbReference>
<protein>
    <submittedName>
        <fullName evidence="5">Acyl-CoA dehydrogenase NM domain-like protein</fullName>
    </submittedName>
</protein>
<dbReference type="GO" id="GO:0033540">
    <property type="term" value="P:fatty acid beta-oxidation using acyl-CoA oxidase"/>
    <property type="evidence" value="ECO:0007669"/>
    <property type="project" value="TreeGrafter"/>
</dbReference>
<dbReference type="InterPro" id="IPR009100">
    <property type="entry name" value="AcylCoA_DH/oxidase_NM_dom_sf"/>
</dbReference>
<comment type="similarity">
    <text evidence="1">Belongs to the acyl-CoA dehydrogenase family.</text>
</comment>
<sequence length="570" mass="62689">MSATTSPRRTVPLVGTPPFTTAVYSLDTRDRSRLSYEKARSVGLAYDLSFHDISSLSQKFWDLHFDPVVLLDGSAFTLLTIHYNLCAGTIASYASRRPELHLLVEDLLRFRKLGQYMLTEVGHGLDAHNLETTATLLPSGEFLLNSPTPQSAKFMPPTVPAGTPCIAVVFARLLVNKEDFGIHPFVVPLNDGFQMCTGVQARQLPAREGPNPVNHAITTFRNVRLPRTSLLGALEKPRSFHNHVLQITSRVNVGTMALSCLGIPFMQCYATIGTMYSLRRTTGPPDHPQPILQFRTQQLPLLTVAAQVSVLSAFQRWATNAFCTMKDIRIRRGIAAIAKAIAVQHSQEACLAVSERCGAQGLFAHNQMTRLHAEMRGLAIAEGDILGLSIRLATELLLGRYVMPAPEDPTSLLALHEAGIFEEARDIITSVPHHRSVEVNRLILPRCQALVEAIGHRMAYDAAVAAGVKPCLIDLYVANVVKLDPAWYSENTRLGRRAQAEMETKALDETLPLLGSLVREMDVGPYISAPIVSDERWSDFVASLEVFEGTAKVGLPTDDTPAFEMVRAQL</sequence>
<dbReference type="InterPro" id="IPR009075">
    <property type="entry name" value="AcylCo_DH/oxidase_C"/>
</dbReference>
<dbReference type="RefSeq" id="XP_027612496.1">
    <property type="nucleotide sequence ID" value="XM_027756695.1"/>
</dbReference>
<dbReference type="Gene3D" id="2.40.110.10">
    <property type="entry name" value="Butyryl-CoA Dehydrogenase, subunit A, domain 2"/>
    <property type="match status" value="1"/>
</dbReference>
<reference evidence="5 6" key="1">
    <citation type="journal article" date="2018" name="Sci. Rep.">
        <title>Genome sequence of the cauliflower mushroom Sparassis crispa (Hanabiratake) and its association with beneficial usage.</title>
        <authorList>
            <person name="Kiyama R."/>
            <person name="Furutani Y."/>
            <person name="Kawaguchi K."/>
            <person name="Nakanishi T."/>
        </authorList>
    </citation>
    <scope>NUCLEOTIDE SEQUENCE [LARGE SCALE GENOMIC DNA]</scope>
</reference>
<dbReference type="OrthoDB" id="538336at2759"/>
<dbReference type="Pfam" id="PF00441">
    <property type="entry name" value="Acyl-CoA_dh_1"/>
    <property type="match status" value="1"/>
</dbReference>
<accession>A0A401GHJ0</accession>
<dbReference type="PANTHER" id="PTHR10909:SF382">
    <property type="entry name" value="ACYL-COENZYME A OXIDASE"/>
    <property type="match status" value="1"/>
</dbReference>
<dbReference type="AlphaFoldDB" id="A0A401GHJ0"/>
<evidence type="ECO:0000256" key="2">
    <source>
        <dbReference type="ARBA" id="ARBA00022630"/>
    </source>
</evidence>
<evidence type="ECO:0000313" key="6">
    <source>
        <dbReference type="Proteomes" id="UP000287166"/>
    </source>
</evidence>
<dbReference type="STRING" id="139825.A0A401GHJ0"/>
<gene>
    <name evidence="5" type="ORF">SCP_0313120</name>
</gene>
<keyword evidence="6" id="KW-1185">Reference proteome</keyword>
<keyword evidence="3" id="KW-0274">FAD</keyword>
<dbReference type="GO" id="GO:0005504">
    <property type="term" value="F:fatty acid binding"/>
    <property type="evidence" value="ECO:0007669"/>
    <property type="project" value="TreeGrafter"/>
</dbReference>
<feature type="domain" description="Acyl-CoA dehydrogenase/oxidase C-terminal" evidence="4">
    <location>
        <begin position="287"/>
        <end position="383"/>
    </location>
</feature>
<evidence type="ECO:0000256" key="1">
    <source>
        <dbReference type="ARBA" id="ARBA00009347"/>
    </source>
</evidence>
<dbReference type="InParanoid" id="A0A401GHJ0"/>
<dbReference type="GO" id="GO:0003997">
    <property type="term" value="F:acyl-CoA oxidase activity"/>
    <property type="evidence" value="ECO:0007669"/>
    <property type="project" value="InterPro"/>
</dbReference>
<dbReference type="GO" id="GO:0071949">
    <property type="term" value="F:FAD binding"/>
    <property type="evidence" value="ECO:0007669"/>
    <property type="project" value="InterPro"/>
</dbReference>
<keyword evidence="2" id="KW-0285">Flavoprotein</keyword>
<evidence type="ECO:0000259" key="4">
    <source>
        <dbReference type="Pfam" id="PF00441"/>
    </source>
</evidence>
<dbReference type="GeneID" id="38778500"/>
<dbReference type="GO" id="GO:0055088">
    <property type="term" value="P:lipid homeostasis"/>
    <property type="evidence" value="ECO:0007669"/>
    <property type="project" value="TreeGrafter"/>
</dbReference>
<proteinExistence type="inferred from homology"/>
<organism evidence="5 6">
    <name type="scientific">Sparassis crispa</name>
    <dbReference type="NCBI Taxonomy" id="139825"/>
    <lineage>
        <taxon>Eukaryota</taxon>
        <taxon>Fungi</taxon>
        <taxon>Dikarya</taxon>
        <taxon>Basidiomycota</taxon>
        <taxon>Agaricomycotina</taxon>
        <taxon>Agaricomycetes</taxon>
        <taxon>Polyporales</taxon>
        <taxon>Sparassidaceae</taxon>
        <taxon>Sparassis</taxon>
    </lineage>
</organism>
<evidence type="ECO:0000256" key="3">
    <source>
        <dbReference type="ARBA" id="ARBA00022827"/>
    </source>
</evidence>
<dbReference type="Gene3D" id="1.20.140.10">
    <property type="entry name" value="Butyryl-CoA Dehydrogenase, subunit A, domain 3"/>
    <property type="match status" value="1"/>
</dbReference>
<dbReference type="InterPro" id="IPR036250">
    <property type="entry name" value="AcylCo_DH-like_C"/>
</dbReference>
<comment type="caution">
    <text evidence="5">The sequence shown here is derived from an EMBL/GenBank/DDBJ whole genome shotgun (WGS) entry which is preliminary data.</text>
</comment>
<evidence type="ECO:0000313" key="5">
    <source>
        <dbReference type="EMBL" id="GBE81583.1"/>
    </source>
</evidence>
<dbReference type="InterPro" id="IPR046373">
    <property type="entry name" value="Acyl-CoA_Oxase/DH_mid-dom_sf"/>
</dbReference>
<dbReference type="PANTHER" id="PTHR10909">
    <property type="entry name" value="ELECTRON TRANSPORT OXIDOREDUCTASE"/>
    <property type="match status" value="1"/>
</dbReference>
<dbReference type="InterPro" id="IPR012258">
    <property type="entry name" value="Acyl-CoA_oxidase"/>
</dbReference>
<dbReference type="EMBL" id="BFAD01000003">
    <property type="protein sequence ID" value="GBE81583.1"/>
    <property type="molecule type" value="Genomic_DNA"/>
</dbReference>
<name>A0A401GHJ0_9APHY</name>
<dbReference type="Proteomes" id="UP000287166">
    <property type="component" value="Unassembled WGS sequence"/>
</dbReference>